<keyword evidence="2 5" id="KW-0812">Transmembrane</keyword>
<feature type="transmembrane region" description="Helical" evidence="5">
    <location>
        <begin position="84"/>
        <end position="103"/>
    </location>
</feature>
<evidence type="ECO:0000256" key="3">
    <source>
        <dbReference type="ARBA" id="ARBA00022989"/>
    </source>
</evidence>
<evidence type="ECO:0000259" key="6">
    <source>
        <dbReference type="PROSITE" id="PS50850"/>
    </source>
</evidence>
<organism evidence="7 8">
    <name type="scientific">Elysia marginata</name>
    <dbReference type="NCBI Taxonomy" id="1093978"/>
    <lineage>
        <taxon>Eukaryota</taxon>
        <taxon>Metazoa</taxon>
        <taxon>Spiralia</taxon>
        <taxon>Lophotrochozoa</taxon>
        <taxon>Mollusca</taxon>
        <taxon>Gastropoda</taxon>
        <taxon>Heterobranchia</taxon>
        <taxon>Euthyneura</taxon>
        <taxon>Panpulmonata</taxon>
        <taxon>Sacoglossa</taxon>
        <taxon>Placobranchoidea</taxon>
        <taxon>Plakobranchidae</taxon>
        <taxon>Elysia</taxon>
    </lineage>
</organism>
<feature type="transmembrane region" description="Helical" evidence="5">
    <location>
        <begin position="200"/>
        <end position="218"/>
    </location>
</feature>
<dbReference type="PANTHER" id="PTHR24064">
    <property type="entry name" value="SOLUTE CARRIER FAMILY 22 MEMBER"/>
    <property type="match status" value="1"/>
</dbReference>
<dbReference type="EMBL" id="BMAT01000259">
    <property type="protein sequence ID" value="GFR62857.1"/>
    <property type="molecule type" value="Genomic_DNA"/>
</dbReference>
<feature type="transmembrane region" description="Helical" evidence="5">
    <location>
        <begin position="448"/>
        <end position="470"/>
    </location>
</feature>
<dbReference type="GO" id="GO:0022857">
    <property type="term" value="F:transmembrane transporter activity"/>
    <property type="evidence" value="ECO:0007669"/>
    <property type="project" value="InterPro"/>
</dbReference>
<dbReference type="AlphaFoldDB" id="A0AAV4ENY3"/>
<comment type="caution">
    <text evidence="7">The sequence shown here is derived from an EMBL/GenBank/DDBJ whole genome shotgun (WGS) entry which is preliminary data.</text>
</comment>
<proteinExistence type="predicted"/>
<evidence type="ECO:0000256" key="4">
    <source>
        <dbReference type="ARBA" id="ARBA00023136"/>
    </source>
</evidence>
<feature type="transmembrane region" description="Helical" evidence="5">
    <location>
        <begin position="389"/>
        <end position="412"/>
    </location>
</feature>
<dbReference type="PROSITE" id="PS50850">
    <property type="entry name" value="MFS"/>
    <property type="match status" value="1"/>
</dbReference>
<dbReference type="GO" id="GO:0016020">
    <property type="term" value="C:membrane"/>
    <property type="evidence" value="ECO:0007669"/>
    <property type="project" value="UniProtKB-SubCell"/>
</dbReference>
<evidence type="ECO:0000256" key="2">
    <source>
        <dbReference type="ARBA" id="ARBA00022692"/>
    </source>
</evidence>
<sequence length="508" mass="55818">MAFGSYTPDWECLDDMTMDVNLTAVSNSRSQLRLFPGFTPVRNQSYPDNITDRCVLHSKCTNVSFSSESSTVATEWGLVCEHAWALKIILTVQMVGVLLGAYIVGHIGDYFGRKAGLYVMVGLHGVSNFIATFSPSWQAFAVIRFFIGVAAGGIMSPAYVFPPEFTNQFWRGAFSAIPTWNIGASIFSLFVILLRDWRQLHLLYAALSCLAFLPVLWVPESFRWLAVHGQDKKATDVAMRIARMNKRPPPSLELLVSIAKSERKRASAERPERYTYFDLFKNTLLRKRTSIMSFVRLSLSAGYFGISFNAQALSGNFYINFVILSVLELPSILFALPTNSFAPRRFGSCLHLVIVSIACFSITITSLGIDHSTGSNDTTNNNAVRASIILALAVVAKLGILCAWNVVTVYSLELYPTVVRNQGFSFLNAAARVGSLLGSLLFPPNPAHLYLAMIVLGLMTLTSAGLLLLLQETKGAPMEDMLRSKKSPDVHATSAGNYLIAVAGETDV</sequence>
<dbReference type="Pfam" id="PF00083">
    <property type="entry name" value="Sugar_tr"/>
    <property type="match status" value="1"/>
</dbReference>
<dbReference type="SUPFAM" id="SSF103473">
    <property type="entry name" value="MFS general substrate transporter"/>
    <property type="match status" value="1"/>
</dbReference>
<dbReference type="InterPro" id="IPR005829">
    <property type="entry name" value="Sugar_transporter_CS"/>
</dbReference>
<dbReference type="Proteomes" id="UP000762676">
    <property type="component" value="Unassembled WGS sequence"/>
</dbReference>
<feature type="transmembrane region" description="Helical" evidence="5">
    <location>
        <begin position="115"/>
        <end position="133"/>
    </location>
</feature>
<evidence type="ECO:0000256" key="5">
    <source>
        <dbReference type="SAM" id="Phobius"/>
    </source>
</evidence>
<comment type="subcellular location">
    <subcellularLocation>
        <location evidence="1">Membrane</location>
        <topology evidence="1">Multi-pass membrane protein</topology>
    </subcellularLocation>
</comment>
<name>A0AAV4ENY3_9GAST</name>
<dbReference type="Gene3D" id="1.20.1250.20">
    <property type="entry name" value="MFS general substrate transporter like domains"/>
    <property type="match status" value="1"/>
</dbReference>
<feature type="domain" description="Major facilitator superfamily (MFS) profile" evidence="6">
    <location>
        <begin position="1"/>
        <end position="474"/>
    </location>
</feature>
<evidence type="ECO:0000313" key="7">
    <source>
        <dbReference type="EMBL" id="GFR62857.1"/>
    </source>
</evidence>
<feature type="transmembrane region" description="Helical" evidence="5">
    <location>
        <begin position="348"/>
        <end position="369"/>
    </location>
</feature>
<keyword evidence="8" id="KW-1185">Reference proteome</keyword>
<dbReference type="InterPro" id="IPR036259">
    <property type="entry name" value="MFS_trans_sf"/>
</dbReference>
<keyword evidence="3 5" id="KW-1133">Transmembrane helix</keyword>
<evidence type="ECO:0000256" key="1">
    <source>
        <dbReference type="ARBA" id="ARBA00004141"/>
    </source>
</evidence>
<feature type="transmembrane region" description="Helical" evidence="5">
    <location>
        <begin position="139"/>
        <end position="161"/>
    </location>
</feature>
<keyword evidence="4 5" id="KW-0472">Membrane</keyword>
<gene>
    <name evidence="7" type="ORF">ElyMa_000140900</name>
</gene>
<dbReference type="PROSITE" id="PS00217">
    <property type="entry name" value="SUGAR_TRANSPORT_2"/>
    <property type="match status" value="1"/>
</dbReference>
<feature type="transmembrane region" description="Helical" evidence="5">
    <location>
        <begin position="173"/>
        <end position="194"/>
    </location>
</feature>
<dbReference type="InterPro" id="IPR020846">
    <property type="entry name" value="MFS_dom"/>
</dbReference>
<accession>A0AAV4ENY3</accession>
<feature type="transmembrane region" description="Helical" evidence="5">
    <location>
        <begin position="424"/>
        <end position="442"/>
    </location>
</feature>
<protein>
    <submittedName>
        <fullName evidence="7">Solute carrier family 22 member 15-like</fullName>
    </submittedName>
</protein>
<feature type="transmembrane region" description="Helical" evidence="5">
    <location>
        <begin position="317"/>
        <end position="336"/>
    </location>
</feature>
<evidence type="ECO:0000313" key="8">
    <source>
        <dbReference type="Proteomes" id="UP000762676"/>
    </source>
</evidence>
<reference evidence="7 8" key="1">
    <citation type="journal article" date="2021" name="Elife">
        <title>Chloroplast acquisition without the gene transfer in kleptoplastic sea slugs, Plakobranchus ocellatus.</title>
        <authorList>
            <person name="Maeda T."/>
            <person name="Takahashi S."/>
            <person name="Yoshida T."/>
            <person name="Shimamura S."/>
            <person name="Takaki Y."/>
            <person name="Nagai Y."/>
            <person name="Toyoda A."/>
            <person name="Suzuki Y."/>
            <person name="Arimoto A."/>
            <person name="Ishii H."/>
            <person name="Satoh N."/>
            <person name="Nishiyama T."/>
            <person name="Hasebe M."/>
            <person name="Maruyama T."/>
            <person name="Minagawa J."/>
            <person name="Obokata J."/>
            <person name="Shigenobu S."/>
        </authorList>
    </citation>
    <scope>NUCLEOTIDE SEQUENCE [LARGE SCALE GENOMIC DNA]</scope>
</reference>
<dbReference type="InterPro" id="IPR005828">
    <property type="entry name" value="MFS_sugar_transport-like"/>
</dbReference>